<keyword evidence="1" id="KW-0812">Transmembrane</keyword>
<dbReference type="Pfam" id="PF07454">
    <property type="entry name" value="SpoIIP"/>
    <property type="match status" value="1"/>
</dbReference>
<organism evidence="2 3">
    <name type="scientific">Mesobacillus selenatarsenatis (strain DSM 18680 / JCM 14380 / FERM P-15431 / SF-1)</name>
    <dbReference type="NCBI Taxonomy" id="1321606"/>
    <lineage>
        <taxon>Bacteria</taxon>
        <taxon>Bacillati</taxon>
        <taxon>Bacillota</taxon>
        <taxon>Bacilli</taxon>
        <taxon>Bacillales</taxon>
        <taxon>Bacillaceae</taxon>
        <taxon>Mesobacillus</taxon>
    </lineage>
</organism>
<reference evidence="2 3" key="1">
    <citation type="submission" date="2013-06" db="EMBL/GenBank/DDBJ databases">
        <title>Whole genome shotgun sequence of Bacillus selenatarsenatis SF-1.</title>
        <authorList>
            <person name="Kuroda M."/>
            <person name="Sei K."/>
            <person name="Yamashita M."/>
            <person name="Ike M."/>
        </authorList>
    </citation>
    <scope>NUCLEOTIDE SEQUENCE [LARGE SCALE GENOMIC DNA]</scope>
    <source>
        <strain evidence="2 3">SF-1</strain>
    </source>
</reference>
<evidence type="ECO:0000256" key="1">
    <source>
        <dbReference type="SAM" id="Phobius"/>
    </source>
</evidence>
<name>A0A0A8X1U6_MESS1</name>
<dbReference type="Proteomes" id="UP000031014">
    <property type="component" value="Unassembled WGS sequence"/>
</dbReference>
<evidence type="ECO:0000313" key="3">
    <source>
        <dbReference type="Proteomes" id="UP000031014"/>
    </source>
</evidence>
<sequence length="376" mass="41629">MTGILVNIYRKMLSGFIILVCTICFFLVAGFISSSNISFFKFKVNGDIGADVFLRIISYENPLIGHALTGSNADLPILSTGFKLLTNVEMNDIRSLIRSEIPGFMAFDSNFLIADEGVDFTDIPIESAPPMEVLLQERNMAANELKELNSGKIYSGSSPTEKSVFIYHTHSWESYLPLLGLEGAENENEAVDGKTNITIVGELLGKELEKRGIGASVDKTNIGQELDKKGWMTHKSYEISRSLVQSAMAGNEKLDYFIDLHRDSVRKDSTTATINNEPYARLVFVIGEENKNFQKNLKFANELHKILNKDYPGISKGVLPKKGIGVDGIYNQDLHANTLVVEVGGVDNNMKELKNTIEALADAISQIYWKAEEVNG</sequence>
<keyword evidence="3" id="KW-1185">Reference proteome</keyword>
<feature type="transmembrane region" description="Helical" evidence="1">
    <location>
        <begin position="12"/>
        <end position="32"/>
    </location>
</feature>
<dbReference type="AlphaFoldDB" id="A0A0A8X1U6"/>
<evidence type="ECO:0000313" key="2">
    <source>
        <dbReference type="EMBL" id="GAM13935.1"/>
    </source>
</evidence>
<protein>
    <submittedName>
        <fullName evidence="2">Stage II sporulation protein P</fullName>
    </submittedName>
</protein>
<dbReference type="RefSeq" id="WP_041965744.1">
    <property type="nucleotide sequence ID" value="NZ_BASE01000044.1"/>
</dbReference>
<keyword evidence="1" id="KW-1133">Transmembrane helix</keyword>
<gene>
    <name evidence="2" type="ORF">SAMD00020551_2082</name>
</gene>
<dbReference type="OrthoDB" id="1633470at2"/>
<proteinExistence type="predicted"/>
<dbReference type="InterPro" id="IPR010897">
    <property type="entry name" value="Spore_II_P"/>
</dbReference>
<comment type="caution">
    <text evidence="2">The sequence shown here is derived from an EMBL/GenBank/DDBJ whole genome shotgun (WGS) entry which is preliminary data.</text>
</comment>
<dbReference type="EMBL" id="BASE01000044">
    <property type="protein sequence ID" value="GAM13935.1"/>
    <property type="molecule type" value="Genomic_DNA"/>
</dbReference>
<keyword evidence="1" id="KW-0472">Membrane</keyword>
<dbReference type="STRING" id="1321606.SAMD00020551_2082"/>
<dbReference type="NCBIfam" id="TIGR02867">
    <property type="entry name" value="spore_II_P"/>
    <property type="match status" value="1"/>
</dbReference>
<accession>A0A0A8X1U6</accession>
<dbReference type="SUPFAM" id="SSF53187">
    <property type="entry name" value="Zn-dependent exopeptidases"/>
    <property type="match status" value="1"/>
</dbReference>